<evidence type="ECO:0000313" key="11">
    <source>
        <dbReference type="EMBL" id="KAJ8600065.1"/>
    </source>
</evidence>
<dbReference type="InterPro" id="IPR023395">
    <property type="entry name" value="MCP_dom_sf"/>
</dbReference>
<accession>A0AAD7U8B2</accession>
<evidence type="ECO:0000256" key="2">
    <source>
        <dbReference type="ARBA" id="ARBA00006375"/>
    </source>
</evidence>
<keyword evidence="5" id="KW-0677">Repeat</keyword>
<feature type="repeat" description="Solcar" evidence="9">
    <location>
        <begin position="92"/>
        <end position="180"/>
    </location>
</feature>
<reference evidence="11" key="1">
    <citation type="submission" date="2023-01" db="EMBL/GenBank/DDBJ databases">
        <title>Metagenome sequencing of chrysophaentin producing Chrysophaeum taylorii.</title>
        <authorList>
            <person name="Davison J."/>
            <person name="Bewley C."/>
        </authorList>
    </citation>
    <scope>NUCLEOTIDE SEQUENCE</scope>
    <source>
        <strain evidence="11">NIES-1699</strain>
    </source>
</reference>
<evidence type="ECO:0008006" key="13">
    <source>
        <dbReference type="Google" id="ProtNLM"/>
    </source>
</evidence>
<dbReference type="Gene3D" id="1.50.40.10">
    <property type="entry name" value="Mitochondrial carrier domain"/>
    <property type="match status" value="1"/>
</dbReference>
<keyword evidence="6" id="KW-1133">Transmembrane helix</keyword>
<evidence type="ECO:0000256" key="8">
    <source>
        <dbReference type="ARBA" id="ARBA00023136"/>
    </source>
</evidence>
<proteinExistence type="inferred from homology"/>
<dbReference type="Proteomes" id="UP001230188">
    <property type="component" value="Unassembled WGS sequence"/>
</dbReference>
<comment type="subcellular location">
    <subcellularLocation>
        <location evidence="1">Mitochondrion membrane</location>
        <topology evidence="1">Multi-pass membrane protein</topology>
    </subcellularLocation>
</comment>
<evidence type="ECO:0000256" key="10">
    <source>
        <dbReference type="RuleBase" id="RU000488"/>
    </source>
</evidence>
<sequence length="390" mass="41456">MVVGGATSRRVIEELPPLVVAAALTAVITYPVDFVRAMRMASAAEATSVAVNGLRYLSKGLAPELAKGTASRIIKFGGFPVAHEMLLRRHDESAGTRAIAGALATIPEIALITPLEVAKLALQLDAVGDKRFGNSLGRATRALVAAAGPQALYAGHFALQLRQAVWTSVYFAATPVFLARAPSGSTFATAAAGLAAGMLGALINNPIDVCRSVAQKDVLSRWVFDAPATTRKVAPYVGHTFAAGGRVLEQRGIPGLWAGSTFKAIHLGLGGALMAVLQPQCTAAWRRLLDGRTEEERRSALGVRGGGMLDGYHPFGVIITDLGARFLEFEGSRDSDLGRLLSSIKHRKRRATIKSEWLEIVRVSKSAQALRIYHDLDTLLNFLLAVGFLA</sequence>
<evidence type="ECO:0000256" key="3">
    <source>
        <dbReference type="ARBA" id="ARBA00022448"/>
    </source>
</evidence>
<dbReference type="InterPro" id="IPR049563">
    <property type="entry name" value="TXTP-like"/>
</dbReference>
<dbReference type="PROSITE" id="PS50920">
    <property type="entry name" value="SOLCAR"/>
    <property type="match status" value="3"/>
</dbReference>
<dbReference type="Pfam" id="PF00153">
    <property type="entry name" value="Mito_carr"/>
    <property type="match status" value="2"/>
</dbReference>
<name>A0AAD7U8B2_9STRA</name>
<evidence type="ECO:0000256" key="6">
    <source>
        <dbReference type="ARBA" id="ARBA00022989"/>
    </source>
</evidence>
<keyword evidence="3 10" id="KW-0813">Transport</keyword>
<keyword evidence="7" id="KW-0496">Mitochondrion</keyword>
<organism evidence="11 12">
    <name type="scientific">Chrysophaeum taylorii</name>
    <dbReference type="NCBI Taxonomy" id="2483200"/>
    <lineage>
        <taxon>Eukaryota</taxon>
        <taxon>Sar</taxon>
        <taxon>Stramenopiles</taxon>
        <taxon>Ochrophyta</taxon>
        <taxon>Pelagophyceae</taxon>
        <taxon>Pelagomonadales</taxon>
        <taxon>Pelagomonadaceae</taxon>
        <taxon>Chrysophaeum</taxon>
    </lineage>
</organism>
<dbReference type="InterPro" id="IPR018108">
    <property type="entry name" value="MCP_transmembrane"/>
</dbReference>
<keyword evidence="8 9" id="KW-0472">Membrane</keyword>
<feature type="repeat" description="Solcar" evidence="9">
    <location>
        <begin position="184"/>
        <end position="284"/>
    </location>
</feature>
<comment type="caution">
    <text evidence="11">The sequence shown here is derived from an EMBL/GenBank/DDBJ whole genome shotgun (WGS) entry which is preliminary data.</text>
</comment>
<evidence type="ECO:0000313" key="12">
    <source>
        <dbReference type="Proteomes" id="UP001230188"/>
    </source>
</evidence>
<dbReference type="AlphaFoldDB" id="A0AAD7U8B2"/>
<dbReference type="EMBL" id="JAQMWT010000531">
    <property type="protein sequence ID" value="KAJ8600065.1"/>
    <property type="molecule type" value="Genomic_DNA"/>
</dbReference>
<keyword evidence="12" id="KW-1185">Reference proteome</keyword>
<gene>
    <name evidence="11" type="ORF">CTAYLR_001868</name>
</gene>
<evidence type="ECO:0000256" key="4">
    <source>
        <dbReference type="ARBA" id="ARBA00022692"/>
    </source>
</evidence>
<evidence type="ECO:0000256" key="7">
    <source>
        <dbReference type="ARBA" id="ARBA00023128"/>
    </source>
</evidence>
<dbReference type="SUPFAM" id="SSF103506">
    <property type="entry name" value="Mitochondrial carrier"/>
    <property type="match status" value="1"/>
</dbReference>
<evidence type="ECO:0000256" key="9">
    <source>
        <dbReference type="PROSITE-ProRule" id="PRU00282"/>
    </source>
</evidence>
<dbReference type="PANTHER" id="PTHR45788">
    <property type="entry name" value="SUCCINATE/FUMARATE MITOCHONDRIAL TRANSPORTER-RELATED"/>
    <property type="match status" value="1"/>
</dbReference>
<dbReference type="GO" id="GO:0031966">
    <property type="term" value="C:mitochondrial membrane"/>
    <property type="evidence" value="ECO:0007669"/>
    <property type="project" value="UniProtKB-SubCell"/>
</dbReference>
<evidence type="ECO:0000256" key="5">
    <source>
        <dbReference type="ARBA" id="ARBA00022737"/>
    </source>
</evidence>
<comment type="similarity">
    <text evidence="2 10">Belongs to the mitochondrial carrier (TC 2.A.29) family.</text>
</comment>
<feature type="repeat" description="Solcar" evidence="9">
    <location>
        <begin position="9"/>
        <end position="85"/>
    </location>
</feature>
<keyword evidence="4 9" id="KW-0812">Transmembrane</keyword>
<protein>
    <recommendedName>
        <fullName evidence="13">Mitochondrial carrier protein</fullName>
    </recommendedName>
</protein>
<evidence type="ECO:0000256" key="1">
    <source>
        <dbReference type="ARBA" id="ARBA00004225"/>
    </source>
</evidence>